<dbReference type="InterPro" id="IPR041413">
    <property type="entry name" value="MLTR_LBD"/>
</dbReference>
<dbReference type="Gene3D" id="3.30.450.180">
    <property type="match status" value="1"/>
</dbReference>
<evidence type="ECO:0000313" key="2">
    <source>
        <dbReference type="EMBL" id="NDW22269.1"/>
    </source>
</evidence>
<organism evidence="2 3">
    <name type="scientific">Alteromonas hispanica</name>
    <dbReference type="NCBI Taxonomy" id="315421"/>
    <lineage>
        <taxon>Bacteria</taxon>
        <taxon>Pseudomonadati</taxon>
        <taxon>Pseudomonadota</taxon>
        <taxon>Gammaproteobacteria</taxon>
        <taxon>Alteromonadales</taxon>
        <taxon>Alteromonadaceae</taxon>
        <taxon>Alteromonas/Salinimonas group</taxon>
        <taxon>Alteromonas</taxon>
    </lineage>
</organism>
<dbReference type="CDD" id="cd00093">
    <property type="entry name" value="HTH_XRE"/>
    <property type="match status" value="1"/>
</dbReference>
<gene>
    <name evidence="2" type="ORF">GTW09_12100</name>
</gene>
<name>A0A6L9MVJ4_9ALTE</name>
<evidence type="ECO:0000259" key="1">
    <source>
        <dbReference type="PROSITE" id="PS50943"/>
    </source>
</evidence>
<dbReference type="RefSeq" id="WP_163112096.1">
    <property type="nucleotide sequence ID" value="NZ_JAAAWP010000007.1"/>
</dbReference>
<dbReference type="AlphaFoldDB" id="A0A6L9MVJ4"/>
<dbReference type="SUPFAM" id="SSF47413">
    <property type="entry name" value="lambda repressor-like DNA-binding domains"/>
    <property type="match status" value="1"/>
</dbReference>
<keyword evidence="3" id="KW-1185">Reference proteome</keyword>
<accession>A0A6L9MVJ4</accession>
<dbReference type="Pfam" id="PF17765">
    <property type="entry name" value="MLTR_LBD"/>
    <property type="match status" value="1"/>
</dbReference>
<dbReference type="PANTHER" id="PTHR35010">
    <property type="entry name" value="BLL4672 PROTEIN-RELATED"/>
    <property type="match status" value="1"/>
</dbReference>
<dbReference type="InterPro" id="IPR001387">
    <property type="entry name" value="Cro/C1-type_HTH"/>
</dbReference>
<dbReference type="Pfam" id="PF01381">
    <property type="entry name" value="HTH_3"/>
    <property type="match status" value="1"/>
</dbReference>
<dbReference type="InterPro" id="IPR010982">
    <property type="entry name" value="Lambda_DNA-bd_dom_sf"/>
</dbReference>
<reference evidence="2 3" key="1">
    <citation type="submission" date="2020-01" db="EMBL/GenBank/DDBJ databases">
        <title>Genomes of bacteria type strains.</title>
        <authorList>
            <person name="Chen J."/>
            <person name="Zhu S."/>
            <person name="Yang J."/>
        </authorList>
    </citation>
    <scope>NUCLEOTIDE SEQUENCE [LARGE SCALE GENOMIC DNA]</scope>
    <source>
        <strain evidence="2 3">LMG 22958</strain>
    </source>
</reference>
<dbReference type="PANTHER" id="PTHR35010:SF4">
    <property type="entry name" value="BLL5781 PROTEIN"/>
    <property type="match status" value="1"/>
</dbReference>
<dbReference type="Gene3D" id="1.10.260.40">
    <property type="entry name" value="lambda repressor-like DNA-binding domains"/>
    <property type="match status" value="1"/>
</dbReference>
<sequence>MILTLGTELIRWRNHRNLSQLALANEANVSQRHISYIENGRSKPSREMLMRLCEAMFIPLRERNSLLALAGFSAAYQETGLDEPVMRPLLDALESMLQTHNPLPALAVDRFWNIVKQNSASNIFFARLFDTEEIKLINRQEGVVNLALLTMHPQGLRQYIKNWDEVYPLFVTRLSNEVNSSGDIEVRQKLASYLKISELATKDLVDLKTGLMPVVPLRLCVDGKELSLFSIISTVGTPQDITADELRVECFYPTDESTRDYFTCASFNAQ</sequence>
<feature type="domain" description="HTH cro/C1-type" evidence="1">
    <location>
        <begin position="9"/>
        <end position="63"/>
    </location>
</feature>
<protein>
    <submittedName>
        <fullName evidence="2">Helix-turn-helix domain-containing protein</fullName>
    </submittedName>
</protein>
<dbReference type="Proteomes" id="UP000478837">
    <property type="component" value="Unassembled WGS sequence"/>
</dbReference>
<proteinExistence type="predicted"/>
<dbReference type="GO" id="GO:0003677">
    <property type="term" value="F:DNA binding"/>
    <property type="evidence" value="ECO:0007669"/>
    <property type="project" value="InterPro"/>
</dbReference>
<dbReference type="PROSITE" id="PS50943">
    <property type="entry name" value="HTH_CROC1"/>
    <property type="match status" value="1"/>
</dbReference>
<dbReference type="EMBL" id="JAAAWP010000007">
    <property type="protein sequence ID" value="NDW22269.1"/>
    <property type="molecule type" value="Genomic_DNA"/>
</dbReference>
<evidence type="ECO:0000313" key="3">
    <source>
        <dbReference type="Proteomes" id="UP000478837"/>
    </source>
</evidence>
<dbReference type="SMART" id="SM00530">
    <property type="entry name" value="HTH_XRE"/>
    <property type="match status" value="1"/>
</dbReference>
<comment type="caution">
    <text evidence="2">The sequence shown here is derived from an EMBL/GenBank/DDBJ whole genome shotgun (WGS) entry which is preliminary data.</text>
</comment>